<evidence type="ECO:0000313" key="21">
    <source>
        <dbReference type="EMBL" id="MDM5270970.1"/>
    </source>
</evidence>
<evidence type="ECO:0000313" key="22">
    <source>
        <dbReference type="Proteomes" id="UP001169069"/>
    </source>
</evidence>
<comment type="similarity">
    <text evidence="3">Belongs to the etk/wzc family.</text>
</comment>
<organism evidence="21 22">
    <name type="scientific">Sulfurovum zhangzhouensis</name>
    <dbReference type="NCBI Taxonomy" id="3019067"/>
    <lineage>
        <taxon>Bacteria</taxon>
        <taxon>Pseudomonadati</taxon>
        <taxon>Campylobacterota</taxon>
        <taxon>Epsilonproteobacteria</taxon>
        <taxon>Campylobacterales</taxon>
        <taxon>Sulfurovaceae</taxon>
        <taxon>Sulfurovum</taxon>
    </lineage>
</organism>
<feature type="domain" description="AAA" evidence="19">
    <location>
        <begin position="577"/>
        <end position="709"/>
    </location>
</feature>
<dbReference type="InterPro" id="IPR032807">
    <property type="entry name" value="GNVR"/>
</dbReference>
<dbReference type="SUPFAM" id="SSF52540">
    <property type="entry name" value="P-loop containing nucleoside triphosphate hydrolases"/>
    <property type="match status" value="1"/>
</dbReference>
<keyword evidence="6" id="KW-0997">Cell inner membrane</keyword>
<evidence type="ECO:0000256" key="17">
    <source>
        <dbReference type="SAM" id="Phobius"/>
    </source>
</evidence>
<dbReference type="EMBL" id="JAQIBD010000001">
    <property type="protein sequence ID" value="MDM5270970.1"/>
    <property type="molecule type" value="Genomic_DNA"/>
</dbReference>
<evidence type="ECO:0000256" key="2">
    <source>
        <dbReference type="ARBA" id="ARBA00007316"/>
    </source>
</evidence>
<dbReference type="RefSeq" id="WP_289412247.1">
    <property type="nucleotide sequence ID" value="NZ_JAQIBD010000001.1"/>
</dbReference>
<dbReference type="Pfam" id="PF13807">
    <property type="entry name" value="GNVR"/>
    <property type="match status" value="1"/>
</dbReference>
<dbReference type="Pfam" id="PF13614">
    <property type="entry name" value="AAA_31"/>
    <property type="match status" value="1"/>
</dbReference>
<evidence type="ECO:0000256" key="12">
    <source>
        <dbReference type="ARBA" id="ARBA00022989"/>
    </source>
</evidence>
<evidence type="ECO:0000256" key="14">
    <source>
        <dbReference type="ARBA" id="ARBA00023137"/>
    </source>
</evidence>
<dbReference type="InterPro" id="IPR005702">
    <property type="entry name" value="Wzc-like_C"/>
</dbReference>
<reference evidence="21" key="1">
    <citation type="submission" date="2023-01" db="EMBL/GenBank/DDBJ databases">
        <title>Sulfurovum sp. zt1-1 genome assembly.</title>
        <authorList>
            <person name="Wang J."/>
        </authorList>
    </citation>
    <scope>NUCLEOTIDE SEQUENCE</scope>
    <source>
        <strain evidence="21">Zt1-1</strain>
    </source>
</reference>
<keyword evidence="13 17" id="KW-0472">Membrane</keyword>
<evidence type="ECO:0000259" key="19">
    <source>
        <dbReference type="Pfam" id="PF13614"/>
    </source>
</evidence>
<accession>A0ABT7QVW2</accession>
<dbReference type="GO" id="GO:0004715">
    <property type="term" value="F:non-membrane spanning protein tyrosine kinase activity"/>
    <property type="evidence" value="ECO:0007669"/>
    <property type="project" value="UniProtKB-EC"/>
</dbReference>
<dbReference type="Pfam" id="PF02706">
    <property type="entry name" value="Wzz"/>
    <property type="match status" value="1"/>
</dbReference>
<evidence type="ECO:0000256" key="11">
    <source>
        <dbReference type="ARBA" id="ARBA00022840"/>
    </source>
</evidence>
<evidence type="ECO:0000256" key="10">
    <source>
        <dbReference type="ARBA" id="ARBA00022777"/>
    </source>
</evidence>
<evidence type="ECO:0000256" key="3">
    <source>
        <dbReference type="ARBA" id="ARBA00008883"/>
    </source>
</evidence>
<evidence type="ECO:0000259" key="18">
    <source>
        <dbReference type="Pfam" id="PF02706"/>
    </source>
</evidence>
<feature type="coiled-coil region" evidence="16">
    <location>
        <begin position="251"/>
        <end position="278"/>
    </location>
</feature>
<keyword evidence="5" id="KW-1003">Cell membrane</keyword>
<dbReference type="EC" id="2.7.10.2" evidence="4"/>
<evidence type="ECO:0000256" key="1">
    <source>
        <dbReference type="ARBA" id="ARBA00004429"/>
    </source>
</evidence>
<evidence type="ECO:0000256" key="4">
    <source>
        <dbReference type="ARBA" id="ARBA00011903"/>
    </source>
</evidence>
<evidence type="ECO:0000256" key="6">
    <source>
        <dbReference type="ARBA" id="ARBA00022519"/>
    </source>
</evidence>
<comment type="catalytic activity">
    <reaction evidence="15">
        <text>L-tyrosyl-[protein] + ATP = O-phospho-L-tyrosyl-[protein] + ADP + H(+)</text>
        <dbReference type="Rhea" id="RHEA:10596"/>
        <dbReference type="Rhea" id="RHEA-COMP:10136"/>
        <dbReference type="Rhea" id="RHEA-COMP:20101"/>
        <dbReference type="ChEBI" id="CHEBI:15378"/>
        <dbReference type="ChEBI" id="CHEBI:30616"/>
        <dbReference type="ChEBI" id="CHEBI:46858"/>
        <dbReference type="ChEBI" id="CHEBI:61978"/>
        <dbReference type="ChEBI" id="CHEBI:456216"/>
        <dbReference type="EC" id="2.7.10.2"/>
    </reaction>
</comment>
<evidence type="ECO:0000256" key="9">
    <source>
        <dbReference type="ARBA" id="ARBA00022741"/>
    </source>
</evidence>
<feature type="transmembrane region" description="Helical" evidence="17">
    <location>
        <begin position="25"/>
        <end position="45"/>
    </location>
</feature>
<comment type="subcellular location">
    <subcellularLocation>
        <location evidence="1">Cell inner membrane</location>
        <topology evidence="1">Multi-pass membrane protein</topology>
    </subcellularLocation>
</comment>
<dbReference type="CDD" id="cd05387">
    <property type="entry name" value="BY-kinase"/>
    <property type="match status" value="1"/>
</dbReference>
<dbReference type="InterPro" id="IPR027417">
    <property type="entry name" value="P-loop_NTPase"/>
</dbReference>
<dbReference type="InterPro" id="IPR003856">
    <property type="entry name" value="LPS_length_determ_N"/>
</dbReference>
<name>A0ABT7QVW2_9BACT</name>
<keyword evidence="10" id="KW-0418">Kinase</keyword>
<dbReference type="InterPro" id="IPR025669">
    <property type="entry name" value="AAA_dom"/>
</dbReference>
<feature type="transmembrane region" description="Helical" evidence="17">
    <location>
        <begin position="489"/>
        <end position="508"/>
    </location>
</feature>
<comment type="caution">
    <text evidence="21">The sequence shown here is derived from an EMBL/GenBank/DDBJ whole genome shotgun (WGS) entry which is preliminary data.</text>
</comment>
<gene>
    <name evidence="21" type="ORF">PGH07_02115</name>
</gene>
<keyword evidence="16" id="KW-0175">Coiled coil</keyword>
<evidence type="ECO:0000256" key="15">
    <source>
        <dbReference type="ARBA" id="ARBA00051245"/>
    </source>
</evidence>
<sequence length="770" mass="87211">MNNNIHRIQEDEIDIKEIFSTIYRYKVMIILFVLIALIVSSYIAYFKPNVYKASATVEVGIERYGYMARQDMLSMAMSGDAANAETEMEIIRSRFLSQKAAQEVDVTHRYYTTRRFKEVELYKASPFQVGMLKGYGISFEFYPVNEKSYRLVVGKALDENGVEWSYDKVHEYGKEVDTEYFHLNIVRVKKAADSKYRFVVFDPKESGIIAQGGVSVQQLSKFSNILQISYEDNVALRAKEFADALARAYIQQNIENKTEEAERKLNFIEEQLKYITENLKSSAMRLEEFKRSSQTVELSAKAQKTIEQISEYESQLSMVSIQEELLNTLYEQIKSGKGLETISIANLSLSDPSLSAMIKKLQDTTIEKKLLSEDYTEMYPEIVKLTKMIEELKNGITSTVKNLKQSTKEKRELLENSIAKHRAVLEKLPADERMFGQLQRKFVVNEKIYSYLLEKRSETAMVKAATVSNNRVIDHALHPGGPIKPKRKLIVLVGLILGLIGGIAVAFLREFLDDRIKDEEEITKRTSLPLLGNIPHIQEGKESEIKVFNSPKSGVSEAFRNLRTNLQFMSFEKGSLVIATTSTISGEGKTTVSINLGAIMSMAGKKTIILNLDMRKPTLHERFGIELGQGLSSLLAGRAMLKDVIQSTQYENLDVITSGPIPPNPSELIQGQLMEKVLEKLKEVYDVIILDTPPIGLVTDARTLMTYADISLYIFRANLSKKDYIHNLEKITELNEIPGLGLVLNDVKSGTGSYGYGYGYGYGYYEEDKK</sequence>
<evidence type="ECO:0000256" key="16">
    <source>
        <dbReference type="SAM" id="Coils"/>
    </source>
</evidence>
<proteinExistence type="inferred from homology"/>
<evidence type="ECO:0000256" key="8">
    <source>
        <dbReference type="ARBA" id="ARBA00022692"/>
    </source>
</evidence>
<keyword evidence="11" id="KW-0067">ATP-binding</keyword>
<dbReference type="PANTHER" id="PTHR32309:SF13">
    <property type="entry name" value="FERRIC ENTEROBACTIN TRANSPORT PROTEIN FEPE"/>
    <property type="match status" value="1"/>
</dbReference>
<evidence type="ECO:0000256" key="13">
    <source>
        <dbReference type="ARBA" id="ARBA00023136"/>
    </source>
</evidence>
<dbReference type="Gene3D" id="3.40.50.300">
    <property type="entry name" value="P-loop containing nucleotide triphosphate hydrolases"/>
    <property type="match status" value="1"/>
</dbReference>
<evidence type="ECO:0000256" key="5">
    <source>
        <dbReference type="ARBA" id="ARBA00022475"/>
    </source>
</evidence>
<comment type="similarity">
    <text evidence="2">Belongs to the CpsD/CapB family.</text>
</comment>
<keyword evidence="8 17" id="KW-0812">Transmembrane</keyword>
<dbReference type="PANTHER" id="PTHR32309">
    <property type="entry name" value="TYROSINE-PROTEIN KINASE"/>
    <property type="match status" value="1"/>
</dbReference>
<evidence type="ECO:0000259" key="20">
    <source>
        <dbReference type="Pfam" id="PF13807"/>
    </source>
</evidence>
<dbReference type="NCBIfam" id="TIGR01007">
    <property type="entry name" value="eps_fam"/>
    <property type="match status" value="1"/>
</dbReference>
<keyword evidence="12 17" id="KW-1133">Transmembrane helix</keyword>
<dbReference type="InterPro" id="IPR050445">
    <property type="entry name" value="Bact_polysacc_biosynth/exp"/>
</dbReference>
<evidence type="ECO:0000256" key="7">
    <source>
        <dbReference type="ARBA" id="ARBA00022679"/>
    </source>
</evidence>
<feature type="domain" description="Tyrosine-protein kinase G-rich" evidence="20">
    <location>
        <begin position="437"/>
        <end position="510"/>
    </location>
</feature>
<keyword evidence="14" id="KW-0829">Tyrosine-protein kinase</keyword>
<protein>
    <recommendedName>
        <fullName evidence="4">non-specific protein-tyrosine kinase</fullName>
        <ecNumber evidence="4">2.7.10.2</ecNumber>
    </recommendedName>
</protein>
<keyword evidence="22" id="KW-1185">Reference proteome</keyword>
<dbReference type="Proteomes" id="UP001169069">
    <property type="component" value="Unassembled WGS sequence"/>
</dbReference>
<keyword evidence="9" id="KW-0547">Nucleotide-binding</keyword>
<feature type="domain" description="Polysaccharide chain length determinant N-terminal" evidence="18">
    <location>
        <begin position="11"/>
        <end position="103"/>
    </location>
</feature>
<keyword evidence="7 21" id="KW-0808">Transferase</keyword>